<evidence type="ECO:0000256" key="2">
    <source>
        <dbReference type="ARBA" id="ARBA00023136"/>
    </source>
</evidence>
<evidence type="ECO:0000256" key="3">
    <source>
        <dbReference type="SAM" id="MobiDB-lite"/>
    </source>
</evidence>
<accession>A0A229P5J2</accession>
<organism evidence="5 6">
    <name type="scientific">Paenibacillus herberti</name>
    <dbReference type="NCBI Taxonomy" id="1619309"/>
    <lineage>
        <taxon>Bacteria</taxon>
        <taxon>Bacillati</taxon>
        <taxon>Bacillota</taxon>
        <taxon>Bacilli</taxon>
        <taxon>Bacillales</taxon>
        <taxon>Paenibacillaceae</taxon>
        <taxon>Paenibacillus</taxon>
    </lineage>
</organism>
<proteinExistence type="inferred from homology"/>
<feature type="compositionally biased region" description="Basic and acidic residues" evidence="3">
    <location>
        <begin position="39"/>
        <end position="101"/>
    </location>
</feature>
<dbReference type="InterPro" id="IPR050768">
    <property type="entry name" value="UPF0353/GerABKA_families"/>
</dbReference>
<evidence type="ECO:0000313" key="6">
    <source>
        <dbReference type="Proteomes" id="UP000215145"/>
    </source>
</evidence>
<protein>
    <submittedName>
        <fullName evidence="5">Spore germination protein</fullName>
    </submittedName>
</protein>
<name>A0A229P5J2_9BACL</name>
<dbReference type="OrthoDB" id="1726708at2"/>
<dbReference type="Pfam" id="PF03323">
    <property type="entry name" value="GerA"/>
    <property type="match status" value="1"/>
</dbReference>
<evidence type="ECO:0000313" key="5">
    <source>
        <dbReference type="EMBL" id="OXM17542.1"/>
    </source>
</evidence>
<comment type="caution">
    <text evidence="5">The sequence shown here is derived from an EMBL/GenBank/DDBJ whole genome shotgun (WGS) entry which is preliminary data.</text>
</comment>
<dbReference type="PANTHER" id="PTHR22550:SF9">
    <property type="entry name" value="STAGE V SPORULATION PROTEIN AF"/>
    <property type="match status" value="1"/>
</dbReference>
<dbReference type="EMBL" id="NMUQ01000001">
    <property type="protein sequence ID" value="OXM17542.1"/>
    <property type="molecule type" value="Genomic_DNA"/>
</dbReference>
<evidence type="ECO:0000256" key="1">
    <source>
        <dbReference type="ARBA" id="ARBA00005278"/>
    </source>
</evidence>
<feature type="transmembrane region" description="Helical" evidence="4">
    <location>
        <begin position="505"/>
        <end position="522"/>
    </location>
</feature>
<gene>
    <name evidence="5" type="ORF">CGZ75_08610</name>
</gene>
<feature type="transmembrane region" description="Helical" evidence="4">
    <location>
        <begin position="437"/>
        <end position="458"/>
    </location>
</feature>
<feature type="transmembrane region" description="Helical" evidence="4">
    <location>
        <begin position="531"/>
        <end position="547"/>
    </location>
</feature>
<dbReference type="PANTHER" id="PTHR22550">
    <property type="entry name" value="SPORE GERMINATION PROTEIN"/>
    <property type="match status" value="1"/>
</dbReference>
<dbReference type="AlphaFoldDB" id="A0A229P5J2"/>
<keyword evidence="6" id="KW-1185">Reference proteome</keyword>
<feature type="transmembrane region" description="Helical" evidence="4">
    <location>
        <begin position="559"/>
        <end position="585"/>
    </location>
</feature>
<keyword evidence="2 4" id="KW-0472">Membrane</keyword>
<dbReference type="Proteomes" id="UP000215145">
    <property type="component" value="Unassembled WGS sequence"/>
</dbReference>
<feature type="compositionally biased region" description="Basic and acidic residues" evidence="3">
    <location>
        <begin position="12"/>
        <end position="31"/>
    </location>
</feature>
<sequence length="638" mass="70774">MEALLLEASADPGERASGNDDNGLDDHEAKYADLFPEEEQGREKDSDRSHDAAGSGRKYDAAQEGHGRSGAKFEDKERFGRDDEEEGASRVRGQGDEEKGGSRVRAKGKAEQEAGSVHDQGKGEQGADKSYVAMEKGRKGGHSAPGTNGEQVEPIPDKIEVFVERLKDEVGYKTSFDVIVRQMTFGGKKTAFFMLNGLSNGLIMTEILQRLSFLESDNISTHAVESFMKLYVPAVQVEQEDDWTMMMTSVLSGSTGMYIDGEPTMLIVDAKSFPIRSPEEPALERVVRGSRDGFVETLLMNVSLVRRRLRDPMLRYEILRVGERTRSDVCIAYIDDIVDKKLLEAIRDKISAVEIDGLPLADKQLEEATVKRGWNPYPLVRYSERPDVVAAHLLDGNVAVFVDTSPSVMILPTSFFDLVQHAEENRQTPFIGTYLRWVRFLGIMGSLLLVPLWLLFALKPEMLPAALSFIGPAKTSRLPIAIQFLLAEVGIDLMRMAAIHTPTPLALAISLVSAILVGDIAVQTGLFINEVILYMAVAAVGMFATPSYELSLANRVVRLLLICLVAVFHVPGLVVGWTAVFLILVMQRSFNRPYMWPFIPFDARGMLKILLRLPVMQNKKRPNLLRPQQSDKMPESGS</sequence>
<dbReference type="GO" id="GO:0016020">
    <property type="term" value="C:membrane"/>
    <property type="evidence" value="ECO:0007669"/>
    <property type="project" value="InterPro"/>
</dbReference>
<dbReference type="InterPro" id="IPR004995">
    <property type="entry name" value="Spore_Ger"/>
</dbReference>
<dbReference type="GO" id="GO:0009847">
    <property type="term" value="P:spore germination"/>
    <property type="evidence" value="ECO:0007669"/>
    <property type="project" value="InterPro"/>
</dbReference>
<keyword evidence="4" id="KW-1133">Transmembrane helix</keyword>
<comment type="similarity">
    <text evidence="1">Belongs to the GerABKA family.</text>
</comment>
<reference evidence="5 6" key="1">
    <citation type="submission" date="2017-07" db="EMBL/GenBank/DDBJ databases">
        <title>Paenibacillus herberti R33 genome sequencing and assembly.</title>
        <authorList>
            <person name="Su W."/>
        </authorList>
    </citation>
    <scope>NUCLEOTIDE SEQUENCE [LARGE SCALE GENOMIC DNA]</scope>
    <source>
        <strain evidence="5 6">R33</strain>
    </source>
</reference>
<feature type="region of interest" description="Disordered" evidence="3">
    <location>
        <begin position="1"/>
        <end position="127"/>
    </location>
</feature>
<evidence type="ECO:0000256" key="4">
    <source>
        <dbReference type="SAM" id="Phobius"/>
    </source>
</evidence>
<keyword evidence="4" id="KW-0812">Transmembrane</keyword>